<dbReference type="InterPro" id="IPR029068">
    <property type="entry name" value="Glyas_Bleomycin-R_OHBP_Dase"/>
</dbReference>
<dbReference type="Pfam" id="PF00903">
    <property type="entry name" value="Glyoxalase"/>
    <property type="match status" value="1"/>
</dbReference>
<evidence type="ECO:0000259" key="1">
    <source>
        <dbReference type="PROSITE" id="PS51819"/>
    </source>
</evidence>
<dbReference type="RefSeq" id="WP_087004697.1">
    <property type="nucleotide sequence ID" value="NZ_FWFF01000003.1"/>
</dbReference>
<organism evidence="2 3">
    <name type="scientific">Brevibacterium yomogidense</name>
    <dbReference type="NCBI Taxonomy" id="946573"/>
    <lineage>
        <taxon>Bacteria</taxon>
        <taxon>Bacillati</taxon>
        <taxon>Actinomycetota</taxon>
        <taxon>Actinomycetes</taxon>
        <taxon>Micrococcales</taxon>
        <taxon>Brevibacteriaceae</taxon>
        <taxon>Brevibacterium</taxon>
    </lineage>
</organism>
<accession>A0A1X6X2B3</accession>
<dbReference type="PANTHER" id="PTHR33993:SF1">
    <property type="entry name" value="GLYOXALASE FAMILY PROTEIN"/>
    <property type="match status" value="1"/>
</dbReference>
<dbReference type="InterPro" id="IPR037523">
    <property type="entry name" value="VOC_core"/>
</dbReference>
<reference evidence="3" key="1">
    <citation type="submission" date="2017-02" db="EMBL/GenBank/DDBJ databases">
        <authorList>
            <person name="Dridi B."/>
        </authorList>
    </citation>
    <scope>NUCLEOTIDE SEQUENCE [LARGE SCALE GENOMIC DNA]</scope>
    <source>
        <strain evidence="3">B Co 03.10</strain>
    </source>
</reference>
<sequence>MPDPQHHTLSYIEFGVTDLAATRAFYESAFGWSFNDYGPAYSGIKSPDGAGEVGGLNHSAPPSSSGPLVLLFSDDLDGTVEAVKNAGGAVVAGPYEFPGGRRFEFTDPSGNRLGVFAAA</sequence>
<dbReference type="Proteomes" id="UP000196581">
    <property type="component" value="Unassembled WGS sequence"/>
</dbReference>
<dbReference type="EMBL" id="FWFF01000003">
    <property type="protein sequence ID" value="SLM92775.1"/>
    <property type="molecule type" value="Genomic_DNA"/>
</dbReference>
<dbReference type="SUPFAM" id="SSF54593">
    <property type="entry name" value="Glyoxalase/Bleomycin resistance protein/Dihydroxybiphenyl dioxygenase"/>
    <property type="match status" value="1"/>
</dbReference>
<evidence type="ECO:0000313" key="2">
    <source>
        <dbReference type="EMBL" id="SLM92775.1"/>
    </source>
</evidence>
<feature type="domain" description="VOC" evidence="1">
    <location>
        <begin position="8"/>
        <end position="118"/>
    </location>
</feature>
<protein>
    <submittedName>
        <fullName evidence="2">Glyoxalase family protein</fullName>
    </submittedName>
</protein>
<dbReference type="PANTHER" id="PTHR33993">
    <property type="entry name" value="GLYOXALASE-RELATED"/>
    <property type="match status" value="1"/>
</dbReference>
<name>A0A1X6X2B3_9MICO</name>
<keyword evidence="3" id="KW-1185">Reference proteome</keyword>
<dbReference type="AlphaFoldDB" id="A0A1X6X2B3"/>
<dbReference type="CDD" id="cd07247">
    <property type="entry name" value="SgaA_N_like"/>
    <property type="match status" value="1"/>
</dbReference>
<evidence type="ECO:0000313" key="3">
    <source>
        <dbReference type="Proteomes" id="UP000196581"/>
    </source>
</evidence>
<dbReference type="PROSITE" id="PS51819">
    <property type="entry name" value="VOC"/>
    <property type="match status" value="1"/>
</dbReference>
<gene>
    <name evidence="2" type="ORF">FM105_03315</name>
</gene>
<dbReference type="InterPro" id="IPR004360">
    <property type="entry name" value="Glyas_Fos-R_dOase_dom"/>
</dbReference>
<dbReference type="InterPro" id="IPR052164">
    <property type="entry name" value="Anthracycline_SecMetBiosynth"/>
</dbReference>
<proteinExistence type="predicted"/>
<dbReference type="Gene3D" id="3.10.180.10">
    <property type="entry name" value="2,3-Dihydroxybiphenyl 1,2-Dioxygenase, domain 1"/>
    <property type="match status" value="1"/>
</dbReference>